<dbReference type="AlphaFoldDB" id="D2W4T6"/>
<dbReference type="Proteomes" id="UP000006671">
    <property type="component" value="Unassembled WGS sequence"/>
</dbReference>
<reference evidence="2 3" key="1">
    <citation type="journal article" date="2010" name="Cell">
        <title>The genome of Naegleria gruberi illuminates early eukaryotic versatility.</title>
        <authorList>
            <person name="Fritz-Laylin L.K."/>
            <person name="Prochnik S.E."/>
            <person name="Ginger M.L."/>
            <person name="Dacks J.B."/>
            <person name="Carpenter M.L."/>
            <person name="Field M.C."/>
            <person name="Kuo A."/>
            <person name="Paredez A."/>
            <person name="Chapman J."/>
            <person name="Pham J."/>
            <person name="Shu S."/>
            <person name="Neupane R."/>
            <person name="Cipriano M."/>
            <person name="Mancuso J."/>
            <person name="Tu H."/>
            <person name="Salamov A."/>
            <person name="Lindquist E."/>
            <person name="Shapiro H."/>
            <person name="Lucas S."/>
            <person name="Grigoriev I.V."/>
            <person name="Cande W.Z."/>
            <person name="Fulton C."/>
            <person name="Rokhsar D.S."/>
            <person name="Dawson S.C."/>
        </authorList>
    </citation>
    <scope>NUCLEOTIDE SEQUENCE [LARGE SCALE GENOMIC DNA]</scope>
    <source>
        <strain evidence="2 3">NEG-M</strain>
    </source>
</reference>
<evidence type="ECO:0000313" key="3">
    <source>
        <dbReference type="Proteomes" id="UP000006671"/>
    </source>
</evidence>
<dbReference type="RefSeq" id="XP_002668660.1">
    <property type="nucleotide sequence ID" value="XM_002668614.1"/>
</dbReference>
<keyword evidence="3" id="KW-1185">Reference proteome</keyword>
<dbReference type="GeneID" id="8860710"/>
<gene>
    <name evidence="2" type="ORF">NAEGRDRAFT_54674</name>
</gene>
<dbReference type="EMBL" id="GG738985">
    <property type="protein sequence ID" value="EFC35916.1"/>
    <property type="molecule type" value="Genomic_DNA"/>
</dbReference>
<feature type="chain" id="PRO_5003038123" evidence="1">
    <location>
        <begin position="23"/>
        <end position="256"/>
    </location>
</feature>
<evidence type="ECO:0000256" key="1">
    <source>
        <dbReference type="SAM" id="SignalP"/>
    </source>
</evidence>
<evidence type="ECO:0000313" key="2">
    <source>
        <dbReference type="EMBL" id="EFC35916.1"/>
    </source>
</evidence>
<dbReference type="InParanoid" id="D2W4T6"/>
<dbReference type="VEuPathDB" id="AmoebaDB:NAEGRDRAFT_54674"/>
<name>D2W4T6_NAEGR</name>
<accession>D2W4T6</accession>
<proteinExistence type="predicted"/>
<dbReference type="KEGG" id="ngr:NAEGRDRAFT_54674"/>
<dbReference type="OMA" id="YIFNATS"/>
<keyword evidence="1" id="KW-0732">Signal</keyword>
<protein>
    <submittedName>
        <fullName evidence="2">Predicted protein</fullName>
    </submittedName>
</protein>
<sequence>MQTLHLAIIAVLLMTLAVISHGQNSKINIKTPKYTCCMPRAHTVHAKVTRMGLSNCNPSNGDCHFDGVKIIREKHMPDFFHRRYRLDLQIEVNGKVVSDETTLGFMDTYPSNFGVEYVFNKTTCSCKQLTRQAAYLMVSCVDADYQLEGHVDIGIKSEDHIKSQKFIRTKQLNSNTTQIDVMVVQPVQTKPQPLPYPDPYPSDYNCAIVYSDTRIESRDTKGQLNNLETISSECWDFLPFNTDSDYVLPSYCPKCH</sequence>
<organism evidence="3">
    <name type="scientific">Naegleria gruberi</name>
    <name type="common">Amoeba</name>
    <dbReference type="NCBI Taxonomy" id="5762"/>
    <lineage>
        <taxon>Eukaryota</taxon>
        <taxon>Discoba</taxon>
        <taxon>Heterolobosea</taxon>
        <taxon>Tetramitia</taxon>
        <taxon>Eutetramitia</taxon>
        <taxon>Vahlkampfiidae</taxon>
        <taxon>Naegleria</taxon>
    </lineage>
</organism>
<feature type="signal peptide" evidence="1">
    <location>
        <begin position="1"/>
        <end position="22"/>
    </location>
</feature>
<dbReference type="OrthoDB" id="10251768at2759"/>